<keyword evidence="1" id="KW-1133">Transmembrane helix</keyword>
<feature type="domain" description="EAL" evidence="2">
    <location>
        <begin position="504"/>
        <end position="759"/>
    </location>
</feature>
<dbReference type="InterPro" id="IPR043128">
    <property type="entry name" value="Rev_trsase/Diguanyl_cyclase"/>
</dbReference>
<name>A0A562KEV3_SPHWJ</name>
<organism evidence="4 5">
    <name type="scientific">Sphingobium wenxiniae (strain DSM 21828 / CGMCC 1.7748 / JZ-1)</name>
    <dbReference type="NCBI Taxonomy" id="595605"/>
    <lineage>
        <taxon>Bacteria</taxon>
        <taxon>Pseudomonadati</taxon>
        <taxon>Pseudomonadota</taxon>
        <taxon>Alphaproteobacteria</taxon>
        <taxon>Sphingomonadales</taxon>
        <taxon>Sphingomonadaceae</taxon>
        <taxon>Sphingobium</taxon>
    </lineage>
</organism>
<keyword evidence="1" id="KW-0472">Membrane</keyword>
<evidence type="ECO:0000313" key="4">
    <source>
        <dbReference type="EMBL" id="TWH93775.1"/>
    </source>
</evidence>
<dbReference type="Gene3D" id="3.20.20.450">
    <property type="entry name" value="EAL domain"/>
    <property type="match status" value="1"/>
</dbReference>
<dbReference type="Proteomes" id="UP000316624">
    <property type="component" value="Unassembled WGS sequence"/>
</dbReference>
<dbReference type="SUPFAM" id="SSF55785">
    <property type="entry name" value="PYP-like sensor domain (PAS domain)"/>
    <property type="match status" value="1"/>
</dbReference>
<feature type="transmembrane region" description="Helical" evidence="1">
    <location>
        <begin position="97"/>
        <end position="118"/>
    </location>
</feature>
<dbReference type="InterPro" id="IPR013656">
    <property type="entry name" value="PAS_4"/>
</dbReference>
<feature type="transmembrane region" description="Helical" evidence="1">
    <location>
        <begin position="62"/>
        <end position="85"/>
    </location>
</feature>
<dbReference type="SMART" id="SM00267">
    <property type="entry name" value="GGDEF"/>
    <property type="match status" value="1"/>
</dbReference>
<dbReference type="Pfam" id="PF00563">
    <property type="entry name" value="EAL"/>
    <property type="match status" value="1"/>
</dbReference>
<evidence type="ECO:0000259" key="2">
    <source>
        <dbReference type="PROSITE" id="PS50883"/>
    </source>
</evidence>
<dbReference type="SUPFAM" id="SSF55073">
    <property type="entry name" value="Nucleotide cyclase"/>
    <property type="match status" value="1"/>
</dbReference>
<proteinExistence type="predicted"/>
<dbReference type="InterPro" id="IPR000160">
    <property type="entry name" value="GGDEF_dom"/>
</dbReference>
<feature type="transmembrane region" description="Helical" evidence="1">
    <location>
        <begin position="34"/>
        <end position="56"/>
    </location>
</feature>
<reference evidence="4 5" key="1">
    <citation type="journal article" date="2015" name="Stand. Genomic Sci.">
        <title>Genomic Encyclopedia of Bacterial and Archaeal Type Strains, Phase III: the genomes of soil and plant-associated and newly described type strains.</title>
        <authorList>
            <person name="Whitman W.B."/>
            <person name="Woyke T."/>
            <person name="Klenk H.P."/>
            <person name="Zhou Y."/>
            <person name="Lilburn T.G."/>
            <person name="Beck B.J."/>
            <person name="De Vos P."/>
            <person name="Vandamme P."/>
            <person name="Eisen J.A."/>
            <person name="Garrity G."/>
            <person name="Hugenholtz P."/>
            <person name="Kyrpides N.C."/>
        </authorList>
    </citation>
    <scope>NUCLEOTIDE SEQUENCE [LARGE SCALE GENOMIC DNA]</scope>
    <source>
        <strain evidence="4 5">CGMCC 1.7748</strain>
    </source>
</reference>
<dbReference type="CDD" id="cd01948">
    <property type="entry name" value="EAL"/>
    <property type="match status" value="1"/>
</dbReference>
<dbReference type="AlphaFoldDB" id="A0A562KEV3"/>
<dbReference type="PROSITE" id="PS50883">
    <property type="entry name" value="EAL"/>
    <property type="match status" value="1"/>
</dbReference>
<dbReference type="Pfam" id="PF08448">
    <property type="entry name" value="PAS_4"/>
    <property type="match status" value="1"/>
</dbReference>
<comment type="caution">
    <text evidence="4">The sequence shown here is derived from an EMBL/GenBank/DDBJ whole genome shotgun (WGS) entry which is preliminary data.</text>
</comment>
<dbReference type="SMART" id="SM00052">
    <property type="entry name" value="EAL"/>
    <property type="match status" value="1"/>
</dbReference>
<feature type="transmembrane region" description="Helical" evidence="1">
    <location>
        <begin position="124"/>
        <end position="143"/>
    </location>
</feature>
<evidence type="ECO:0000313" key="5">
    <source>
        <dbReference type="Proteomes" id="UP000316624"/>
    </source>
</evidence>
<evidence type="ECO:0000256" key="1">
    <source>
        <dbReference type="SAM" id="Phobius"/>
    </source>
</evidence>
<accession>A0A562KEV3</accession>
<dbReference type="InterPro" id="IPR052155">
    <property type="entry name" value="Biofilm_reg_signaling"/>
</dbReference>
<dbReference type="PROSITE" id="PS50887">
    <property type="entry name" value="GGDEF"/>
    <property type="match status" value="1"/>
</dbReference>
<sequence length="771" mass="83792">MHSRRASVDRLTTWLLGSRLSVPEAIAVQLMNGLFTSVPIFLGGIMNISAVAAVAASRHPSAAFIGWLLFEIALGMLRLAILVHGRRAIRAGRTPPCLLSALLSCVWAGSVGFGTYLCITSGDWVLATIACLSAAAMVCGICLRNFGTPRLAAIMVFLALLPCVVAGLRTAEPIMPIISVQLPIFFLTIFSASYSLHRMMVSRMTALNDLQRSELLNQTILQASPDYTLILDPTDRVIFCNRPNSADSDQDSLMGREWMGLLPEEDHALGIQALEDAKAGKSANLVTHHFDASGRKRWFDIIVNEICDGSGRLIVVSRDITHQKKSEEEAIWMARHDALTGLPNRALLQDRLDQMLDDAGPAMTGALLIVDVDNFKSINDTLGHDAGDALLCAFADHLRAAAAGDDIVARTGGDEFALILAARSDAEVERTAEKIFERLREPFAHGGRLIDCGASIGASFIPRDGKLRSEIMKAADIALYAAKAGGRAQLRIFEPAMMVEVDRHQTMIASARYALQCDTIIPHYQPKISLRTSQVVGFEALLRWRDRDGELRHPGLIQAAFGDPVLSGPLSERMLERILDDVGHWVQAGIAFGHVAINVTAADFRRGGFVETILPRLGARGVPPSCIQIEVTETVFLGQSAEDVKDALRRLSDHGIRIALDDFGTGYASLSHLNQFPVNLLKIDRSFVEKIGSNADAEAISATVINLGHCLGLEVVAEGVETADQEMHLMAMGCDTGQGFLYSKAMPMEDVEAFLAFRSRTVPRRERLASG</sequence>
<feature type="transmembrane region" description="Helical" evidence="1">
    <location>
        <begin position="150"/>
        <end position="168"/>
    </location>
</feature>
<feature type="transmembrane region" description="Helical" evidence="1">
    <location>
        <begin position="174"/>
        <end position="196"/>
    </location>
</feature>
<dbReference type="PANTHER" id="PTHR44757:SF2">
    <property type="entry name" value="BIOFILM ARCHITECTURE MAINTENANCE PROTEIN MBAA"/>
    <property type="match status" value="1"/>
</dbReference>
<dbReference type="Pfam" id="PF00990">
    <property type="entry name" value="GGDEF"/>
    <property type="match status" value="1"/>
</dbReference>
<dbReference type="InterPro" id="IPR035919">
    <property type="entry name" value="EAL_sf"/>
</dbReference>
<gene>
    <name evidence="4" type="ORF">IQ35_01984</name>
</gene>
<dbReference type="NCBIfam" id="TIGR00254">
    <property type="entry name" value="GGDEF"/>
    <property type="match status" value="1"/>
</dbReference>
<keyword evidence="1" id="KW-0812">Transmembrane</keyword>
<feature type="domain" description="GGDEF" evidence="3">
    <location>
        <begin position="363"/>
        <end position="495"/>
    </location>
</feature>
<dbReference type="CDD" id="cd00130">
    <property type="entry name" value="PAS"/>
    <property type="match status" value="1"/>
</dbReference>
<dbReference type="InterPro" id="IPR035965">
    <property type="entry name" value="PAS-like_dom_sf"/>
</dbReference>
<dbReference type="PANTHER" id="PTHR44757">
    <property type="entry name" value="DIGUANYLATE CYCLASE DGCP"/>
    <property type="match status" value="1"/>
</dbReference>
<dbReference type="InterPro" id="IPR029787">
    <property type="entry name" value="Nucleotide_cyclase"/>
</dbReference>
<dbReference type="SUPFAM" id="SSF141868">
    <property type="entry name" value="EAL domain-like"/>
    <property type="match status" value="1"/>
</dbReference>
<dbReference type="InterPro" id="IPR001633">
    <property type="entry name" value="EAL_dom"/>
</dbReference>
<dbReference type="Gene3D" id="3.30.70.270">
    <property type="match status" value="1"/>
</dbReference>
<protein>
    <submittedName>
        <fullName evidence="4">Diguanylate cyclase (GGDEF)-like protein</fullName>
    </submittedName>
</protein>
<dbReference type="EMBL" id="VLKK01000006">
    <property type="protein sequence ID" value="TWH93775.1"/>
    <property type="molecule type" value="Genomic_DNA"/>
</dbReference>
<dbReference type="CDD" id="cd01949">
    <property type="entry name" value="GGDEF"/>
    <property type="match status" value="1"/>
</dbReference>
<keyword evidence="5" id="KW-1185">Reference proteome</keyword>
<dbReference type="Gene3D" id="3.30.450.20">
    <property type="entry name" value="PAS domain"/>
    <property type="match status" value="1"/>
</dbReference>
<evidence type="ECO:0000259" key="3">
    <source>
        <dbReference type="PROSITE" id="PS50887"/>
    </source>
</evidence>
<dbReference type="InterPro" id="IPR000014">
    <property type="entry name" value="PAS"/>
</dbReference>